<keyword evidence="2 8" id="KW-0436">Ligase</keyword>
<dbReference type="CDD" id="cd00858">
    <property type="entry name" value="GlyRS_anticodon"/>
    <property type="match status" value="1"/>
</dbReference>
<evidence type="ECO:0000256" key="1">
    <source>
        <dbReference type="ARBA" id="ARBA00022490"/>
    </source>
</evidence>
<dbReference type="GO" id="GO:0015966">
    <property type="term" value="P:diadenosine tetraphosphate biosynthetic process"/>
    <property type="evidence" value="ECO:0007669"/>
    <property type="project" value="UniProtKB-ARBA"/>
</dbReference>
<feature type="non-terminal residue" evidence="8">
    <location>
        <position position="1"/>
    </location>
</feature>
<dbReference type="Pfam" id="PF03129">
    <property type="entry name" value="HGTP_anticodon"/>
    <property type="match status" value="1"/>
</dbReference>
<dbReference type="InterPro" id="IPR045864">
    <property type="entry name" value="aa-tRNA-synth_II/BPL/LPL"/>
</dbReference>
<evidence type="ECO:0000256" key="6">
    <source>
        <dbReference type="ARBA" id="ARBA00023146"/>
    </source>
</evidence>
<dbReference type="EMBL" id="CADCVT010000245">
    <property type="protein sequence ID" value="CAA9509263.1"/>
    <property type="molecule type" value="Genomic_DNA"/>
</dbReference>
<keyword evidence="6 8" id="KW-0030">Aminoacyl-tRNA synthetase</keyword>
<feature type="domain" description="Aminoacyl-transfer RNA synthetases class-II family profile" evidence="7">
    <location>
        <begin position="1"/>
        <end position="203"/>
    </location>
</feature>
<dbReference type="GO" id="GO:0070062">
    <property type="term" value="C:extracellular exosome"/>
    <property type="evidence" value="ECO:0007669"/>
    <property type="project" value="UniProtKB-ARBA"/>
</dbReference>
<dbReference type="FunFam" id="3.40.50.800:FF:000002">
    <property type="entry name" value="Glycine--tRNA ligase"/>
    <property type="match status" value="1"/>
</dbReference>
<protein>
    <submittedName>
        <fullName evidence="8">Glycyl-tRNA synthetase</fullName>
        <ecNumber evidence="8">6.1.1.14</ecNumber>
    </submittedName>
</protein>
<sequence>GSIAYLRPETAQGIFINFKNVLQFSRKKPPFGIAQVGKSFRNEITPGNFIFRTREFEQMEMEFFVPPDDSPQWYETWKKLRFDWYTELGIRPEQLRMREHDPDELSHYSSGTADVEYLFPIGWSELEGIANRTDFDLKAHTEHSGQALEYFDGQTKERYVPHVIEPAAGADRATLAFLVDAYDEEEVEGETRTVLRLHPRLAPVKVAVLPLVRKDGQPEVAHEIRDALKGRLQTEYDEGGSIGKRYRRQDEIGTPFCVTVDHQTLEDRTVTVRERDSLEQERLPIDGLGDVLAARVEAPWTTPKLA</sequence>
<evidence type="ECO:0000256" key="2">
    <source>
        <dbReference type="ARBA" id="ARBA00022598"/>
    </source>
</evidence>
<dbReference type="GO" id="GO:0005829">
    <property type="term" value="C:cytosol"/>
    <property type="evidence" value="ECO:0007669"/>
    <property type="project" value="UniProtKB-ARBA"/>
</dbReference>
<dbReference type="InterPro" id="IPR027031">
    <property type="entry name" value="Gly-tRNA_synthase/POLG2"/>
</dbReference>
<evidence type="ECO:0000259" key="7">
    <source>
        <dbReference type="PROSITE" id="PS50862"/>
    </source>
</evidence>
<evidence type="ECO:0000256" key="5">
    <source>
        <dbReference type="ARBA" id="ARBA00022917"/>
    </source>
</evidence>
<name>A0A6J4SYP3_9ACTN</name>
<dbReference type="Gene3D" id="3.40.50.800">
    <property type="entry name" value="Anticodon-binding domain"/>
    <property type="match status" value="1"/>
</dbReference>
<evidence type="ECO:0000313" key="8">
    <source>
        <dbReference type="EMBL" id="CAA9509263.1"/>
    </source>
</evidence>
<dbReference type="InterPro" id="IPR036621">
    <property type="entry name" value="Anticodon-bd_dom_sf"/>
</dbReference>
<dbReference type="GO" id="GO:0006426">
    <property type="term" value="P:glycyl-tRNA aminoacylation"/>
    <property type="evidence" value="ECO:0007669"/>
    <property type="project" value="TreeGrafter"/>
</dbReference>
<dbReference type="Pfam" id="PF00587">
    <property type="entry name" value="tRNA-synt_2b"/>
    <property type="match status" value="1"/>
</dbReference>
<keyword evidence="3" id="KW-0547">Nucleotide-binding</keyword>
<dbReference type="SUPFAM" id="SSF55681">
    <property type="entry name" value="Class II aaRS and biotin synthetases"/>
    <property type="match status" value="1"/>
</dbReference>
<dbReference type="EC" id="6.1.1.14" evidence="8"/>
<dbReference type="GO" id="GO:0004820">
    <property type="term" value="F:glycine-tRNA ligase activity"/>
    <property type="evidence" value="ECO:0007669"/>
    <property type="project" value="UniProtKB-EC"/>
</dbReference>
<dbReference type="InterPro" id="IPR006195">
    <property type="entry name" value="aa-tRNA-synth_II"/>
</dbReference>
<gene>
    <name evidence="8" type="ORF">AVDCRST_MAG85-2238</name>
</gene>
<dbReference type="NCBIfam" id="NF003211">
    <property type="entry name" value="PRK04173.1"/>
    <property type="match status" value="1"/>
</dbReference>
<keyword evidence="5" id="KW-0648">Protein biosynthesis</keyword>
<dbReference type="GO" id="GO:0004081">
    <property type="term" value="F:bis(5'-nucleosyl)-tetraphosphatase (asymmetrical) activity"/>
    <property type="evidence" value="ECO:0007669"/>
    <property type="project" value="UniProtKB-ARBA"/>
</dbReference>
<dbReference type="InterPro" id="IPR004154">
    <property type="entry name" value="Anticodon-bd"/>
</dbReference>
<dbReference type="GO" id="GO:1990742">
    <property type="term" value="C:microvesicle"/>
    <property type="evidence" value="ECO:0007669"/>
    <property type="project" value="UniProtKB-ARBA"/>
</dbReference>
<proteinExistence type="predicted"/>
<dbReference type="PROSITE" id="PS50862">
    <property type="entry name" value="AA_TRNA_LIGASE_II"/>
    <property type="match status" value="1"/>
</dbReference>
<dbReference type="GO" id="GO:0005524">
    <property type="term" value="F:ATP binding"/>
    <property type="evidence" value="ECO:0007669"/>
    <property type="project" value="UniProtKB-KW"/>
</dbReference>
<dbReference type="InterPro" id="IPR002314">
    <property type="entry name" value="aa-tRNA-synt_IIb"/>
</dbReference>
<dbReference type="Gene3D" id="3.30.930.10">
    <property type="entry name" value="Bira Bifunctional Protein, Domain 2"/>
    <property type="match status" value="1"/>
</dbReference>
<organism evidence="8">
    <name type="scientific">uncultured Solirubrobacteraceae bacterium</name>
    <dbReference type="NCBI Taxonomy" id="1162706"/>
    <lineage>
        <taxon>Bacteria</taxon>
        <taxon>Bacillati</taxon>
        <taxon>Actinomycetota</taxon>
        <taxon>Thermoleophilia</taxon>
        <taxon>Solirubrobacterales</taxon>
        <taxon>Solirubrobacteraceae</taxon>
        <taxon>environmental samples</taxon>
    </lineage>
</organism>
<accession>A0A6J4SYP3</accession>
<evidence type="ECO:0000256" key="3">
    <source>
        <dbReference type="ARBA" id="ARBA00022741"/>
    </source>
</evidence>
<dbReference type="PRINTS" id="PR01043">
    <property type="entry name" value="TRNASYNTHGLY"/>
</dbReference>
<dbReference type="AlphaFoldDB" id="A0A6J4SYP3"/>
<dbReference type="PANTHER" id="PTHR10745:SF8">
    <property type="entry name" value="DNA POLYMERASE SUBUNIT GAMMA-2, MITOCHONDRIAL"/>
    <property type="match status" value="1"/>
</dbReference>
<keyword evidence="1" id="KW-0963">Cytoplasm</keyword>
<dbReference type="GO" id="GO:0046983">
    <property type="term" value="F:protein dimerization activity"/>
    <property type="evidence" value="ECO:0007669"/>
    <property type="project" value="UniProtKB-ARBA"/>
</dbReference>
<dbReference type="SUPFAM" id="SSF52954">
    <property type="entry name" value="Class II aaRS ABD-related"/>
    <property type="match status" value="1"/>
</dbReference>
<reference evidence="8" key="1">
    <citation type="submission" date="2020-02" db="EMBL/GenBank/DDBJ databases">
        <authorList>
            <person name="Meier V. D."/>
        </authorList>
    </citation>
    <scope>NUCLEOTIDE SEQUENCE</scope>
    <source>
        <strain evidence="8">AVDCRST_MAG85</strain>
    </source>
</reference>
<keyword evidence="4" id="KW-0067">ATP-binding</keyword>
<dbReference type="PANTHER" id="PTHR10745">
    <property type="entry name" value="GLYCYL-TRNA SYNTHETASE/DNA POLYMERASE SUBUNIT GAMMA-2"/>
    <property type="match status" value="1"/>
</dbReference>
<evidence type="ECO:0000256" key="4">
    <source>
        <dbReference type="ARBA" id="ARBA00022840"/>
    </source>
</evidence>